<evidence type="ECO:0000313" key="1">
    <source>
        <dbReference type="EMBL" id="AST91919.1"/>
    </source>
</evidence>
<name>A0A223KR19_9BACI</name>
<dbReference type="Proteomes" id="UP000215224">
    <property type="component" value="Chromosome"/>
</dbReference>
<reference evidence="1 2" key="1">
    <citation type="submission" date="2016-12" db="EMBL/GenBank/DDBJ databases">
        <title>The whole genome sequencing and assembly of Bacillus cohnii DSM 6307T strain.</title>
        <authorList>
            <person name="Lee Y.-J."/>
            <person name="Yi H."/>
            <person name="Bahn Y.-S."/>
            <person name="Kim J.F."/>
            <person name="Lee D.-W."/>
        </authorList>
    </citation>
    <scope>NUCLEOTIDE SEQUENCE [LARGE SCALE GENOMIC DNA]</scope>
    <source>
        <strain evidence="1 2">DSM 6307</strain>
    </source>
</reference>
<dbReference type="AlphaFoldDB" id="A0A223KR19"/>
<sequence length="104" mass="12056">MHLVNYIDQIILIKTTIDDLLMVKVIGKDSIRYKGYKVKILEKNGQNMDLETIIYDEEIKKICILPNEVQQGIELTLNHLPIEIFKNTDLPSLVEFGKSQKVKQ</sequence>
<dbReference type="KEGG" id="bcoh:BC6307_11855"/>
<keyword evidence="2" id="KW-1185">Reference proteome</keyword>
<organism evidence="1 2">
    <name type="scientific">Sutcliffiella cohnii</name>
    <dbReference type="NCBI Taxonomy" id="33932"/>
    <lineage>
        <taxon>Bacteria</taxon>
        <taxon>Bacillati</taxon>
        <taxon>Bacillota</taxon>
        <taxon>Bacilli</taxon>
        <taxon>Bacillales</taxon>
        <taxon>Bacillaceae</taxon>
        <taxon>Sutcliffiella</taxon>
    </lineage>
</organism>
<proteinExistence type="predicted"/>
<dbReference type="RefSeq" id="WP_066411048.1">
    <property type="nucleotide sequence ID" value="NZ_CP018866.1"/>
</dbReference>
<accession>A0A223KR19</accession>
<evidence type="ECO:0000313" key="2">
    <source>
        <dbReference type="Proteomes" id="UP000215224"/>
    </source>
</evidence>
<gene>
    <name evidence="1" type="ORF">BC6307_11855</name>
</gene>
<protein>
    <submittedName>
        <fullName evidence="1">Uncharacterized protein</fullName>
    </submittedName>
</protein>
<dbReference type="EMBL" id="CP018866">
    <property type="protein sequence ID" value="AST91919.1"/>
    <property type="molecule type" value="Genomic_DNA"/>
</dbReference>
<dbReference type="STRING" id="1314751.GCA_001591425_00249"/>